<dbReference type="EMBL" id="JBJUIK010000003">
    <property type="protein sequence ID" value="KAL3533502.1"/>
    <property type="molecule type" value="Genomic_DNA"/>
</dbReference>
<dbReference type="Pfam" id="PF04434">
    <property type="entry name" value="SWIM"/>
    <property type="match status" value="1"/>
</dbReference>
<feature type="domain" description="SWIM-type" evidence="6">
    <location>
        <begin position="16"/>
        <end position="48"/>
    </location>
</feature>
<dbReference type="PANTHER" id="PTHR31973:SF197">
    <property type="entry name" value="SWIM-TYPE DOMAIN-CONTAINING PROTEIN"/>
    <property type="match status" value="1"/>
</dbReference>
<keyword evidence="3" id="KW-0862">Zinc</keyword>
<dbReference type="Pfam" id="PF15288">
    <property type="entry name" value="zf-CCHC_6"/>
    <property type="match status" value="1"/>
</dbReference>
<dbReference type="GO" id="GO:0008270">
    <property type="term" value="F:zinc ion binding"/>
    <property type="evidence" value="ECO:0007669"/>
    <property type="project" value="UniProtKB-KW"/>
</dbReference>
<evidence type="ECO:0000259" key="6">
    <source>
        <dbReference type="PROSITE" id="PS50966"/>
    </source>
</evidence>
<protein>
    <recommendedName>
        <fullName evidence="6">SWIM-type domain-containing protein</fullName>
    </recommendedName>
</protein>
<keyword evidence="1" id="KW-0479">Metal-binding</keyword>
<evidence type="ECO:0000256" key="5">
    <source>
        <dbReference type="SAM" id="MobiDB-lite"/>
    </source>
</evidence>
<keyword evidence="8" id="KW-1185">Reference proteome</keyword>
<dbReference type="Proteomes" id="UP001630127">
    <property type="component" value="Unassembled WGS sequence"/>
</dbReference>
<proteinExistence type="predicted"/>
<evidence type="ECO:0000313" key="7">
    <source>
        <dbReference type="EMBL" id="KAL3533502.1"/>
    </source>
</evidence>
<dbReference type="PROSITE" id="PS50966">
    <property type="entry name" value="ZF_SWIM"/>
    <property type="match status" value="1"/>
</dbReference>
<evidence type="ECO:0000256" key="2">
    <source>
        <dbReference type="ARBA" id="ARBA00022771"/>
    </source>
</evidence>
<reference evidence="7 8" key="1">
    <citation type="submission" date="2024-11" db="EMBL/GenBank/DDBJ databases">
        <title>A near-complete genome assembly of Cinchona calisaya.</title>
        <authorList>
            <person name="Lian D.C."/>
            <person name="Zhao X.W."/>
            <person name="Wei L."/>
        </authorList>
    </citation>
    <scope>NUCLEOTIDE SEQUENCE [LARGE SCALE GENOMIC DNA]</scope>
    <source>
        <tissue evidence="7">Nenye</tissue>
    </source>
</reference>
<feature type="non-terminal residue" evidence="7">
    <location>
        <position position="183"/>
    </location>
</feature>
<sequence length="183" mass="19517">MASENMFELGESEKTYIVNLGGKTCDCGAFQITGLPCKHATLGIVYKREPLEAYWTSSTTTEKSPGRPRRNRKREADEATPSQSRRSTTFKCGNCGGFGHNKRTCQRAPVNAEKGSTSSSSQVGKRKFKPGRGNTNTGLSGSVLWDHAEGSVPIVHSSQGSNPISSTAAATVNVQASCSVAKK</sequence>
<gene>
    <name evidence="7" type="ORF">ACH5RR_007023</name>
</gene>
<dbReference type="SMART" id="SM00575">
    <property type="entry name" value="ZnF_PMZ"/>
    <property type="match status" value="1"/>
</dbReference>
<evidence type="ECO:0000256" key="4">
    <source>
        <dbReference type="PROSITE-ProRule" id="PRU00325"/>
    </source>
</evidence>
<accession>A0ABD3AR20</accession>
<evidence type="ECO:0000256" key="1">
    <source>
        <dbReference type="ARBA" id="ARBA00022723"/>
    </source>
</evidence>
<dbReference type="PANTHER" id="PTHR31973">
    <property type="entry name" value="POLYPROTEIN, PUTATIVE-RELATED"/>
    <property type="match status" value="1"/>
</dbReference>
<keyword evidence="2 4" id="KW-0863">Zinc-finger</keyword>
<dbReference type="InterPro" id="IPR007527">
    <property type="entry name" value="Znf_SWIM"/>
</dbReference>
<dbReference type="InterPro" id="IPR006564">
    <property type="entry name" value="Znf_PMZ"/>
</dbReference>
<name>A0ABD3AR20_9GENT</name>
<feature type="compositionally biased region" description="Polar residues" evidence="5">
    <location>
        <begin position="80"/>
        <end position="91"/>
    </location>
</feature>
<comment type="caution">
    <text evidence="7">The sequence shown here is derived from an EMBL/GenBank/DDBJ whole genome shotgun (WGS) entry which is preliminary data.</text>
</comment>
<feature type="compositionally biased region" description="Polar residues" evidence="5">
    <location>
        <begin position="114"/>
        <end position="123"/>
    </location>
</feature>
<evidence type="ECO:0000256" key="3">
    <source>
        <dbReference type="ARBA" id="ARBA00022833"/>
    </source>
</evidence>
<organism evidence="7 8">
    <name type="scientific">Cinchona calisaya</name>
    <dbReference type="NCBI Taxonomy" id="153742"/>
    <lineage>
        <taxon>Eukaryota</taxon>
        <taxon>Viridiplantae</taxon>
        <taxon>Streptophyta</taxon>
        <taxon>Embryophyta</taxon>
        <taxon>Tracheophyta</taxon>
        <taxon>Spermatophyta</taxon>
        <taxon>Magnoliopsida</taxon>
        <taxon>eudicotyledons</taxon>
        <taxon>Gunneridae</taxon>
        <taxon>Pentapetalae</taxon>
        <taxon>asterids</taxon>
        <taxon>lamiids</taxon>
        <taxon>Gentianales</taxon>
        <taxon>Rubiaceae</taxon>
        <taxon>Cinchonoideae</taxon>
        <taxon>Cinchoneae</taxon>
        <taxon>Cinchona</taxon>
    </lineage>
</organism>
<evidence type="ECO:0000313" key="8">
    <source>
        <dbReference type="Proteomes" id="UP001630127"/>
    </source>
</evidence>
<feature type="region of interest" description="Disordered" evidence="5">
    <location>
        <begin position="56"/>
        <end position="142"/>
    </location>
</feature>
<dbReference type="AlphaFoldDB" id="A0ABD3AR20"/>
<dbReference type="InterPro" id="IPR041670">
    <property type="entry name" value="Znf-CCHC_6"/>
</dbReference>